<protein>
    <submittedName>
        <fullName evidence="1">Uncharacterized protein</fullName>
    </submittedName>
</protein>
<proteinExistence type="predicted"/>
<gene>
    <name evidence="1" type="ORF">XENOCAPTIV_001732</name>
</gene>
<comment type="caution">
    <text evidence="1">The sequence shown here is derived from an EMBL/GenBank/DDBJ whole genome shotgun (WGS) entry which is preliminary data.</text>
</comment>
<accession>A0ABV0RQF2</accession>
<reference evidence="1 2" key="1">
    <citation type="submission" date="2021-06" db="EMBL/GenBank/DDBJ databases">
        <authorList>
            <person name="Palmer J.M."/>
        </authorList>
    </citation>
    <scope>NUCLEOTIDE SEQUENCE [LARGE SCALE GENOMIC DNA]</scope>
    <source>
        <strain evidence="1 2">XC_2019</strain>
        <tissue evidence="1">Muscle</tissue>
    </source>
</reference>
<dbReference type="Proteomes" id="UP001434883">
    <property type="component" value="Unassembled WGS sequence"/>
</dbReference>
<dbReference type="EMBL" id="JAHRIN010051581">
    <property type="protein sequence ID" value="MEQ2209632.1"/>
    <property type="molecule type" value="Genomic_DNA"/>
</dbReference>
<keyword evidence="2" id="KW-1185">Reference proteome</keyword>
<evidence type="ECO:0000313" key="2">
    <source>
        <dbReference type="Proteomes" id="UP001434883"/>
    </source>
</evidence>
<name>A0ABV0RQF2_9TELE</name>
<evidence type="ECO:0000313" key="1">
    <source>
        <dbReference type="EMBL" id="MEQ2209632.1"/>
    </source>
</evidence>
<organism evidence="1 2">
    <name type="scientific">Xenoophorus captivus</name>
    <dbReference type="NCBI Taxonomy" id="1517983"/>
    <lineage>
        <taxon>Eukaryota</taxon>
        <taxon>Metazoa</taxon>
        <taxon>Chordata</taxon>
        <taxon>Craniata</taxon>
        <taxon>Vertebrata</taxon>
        <taxon>Euteleostomi</taxon>
        <taxon>Actinopterygii</taxon>
        <taxon>Neopterygii</taxon>
        <taxon>Teleostei</taxon>
        <taxon>Neoteleostei</taxon>
        <taxon>Acanthomorphata</taxon>
        <taxon>Ovalentaria</taxon>
        <taxon>Atherinomorphae</taxon>
        <taxon>Cyprinodontiformes</taxon>
        <taxon>Goodeidae</taxon>
        <taxon>Xenoophorus</taxon>
    </lineage>
</organism>
<sequence length="105" mass="11870">MFLFRVEPDIHLFSVICAVLSQQSKGTFLVRYLEFLFSWNSISHIPFTYLGHFLFVFSNVESKGGAVKITSGDAYGVSSCRTIAAVWGQRSWPLQKAKCNLKTEN</sequence>